<reference evidence="1 2" key="1">
    <citation type="submission" date="2023-03" db="EMBL/GenBank/DDBJ databases">
        <title>Genome sequence of Lichtheimia ornata CBS 291.66.</title>
        <authorList>
            <person name="Mohabir J.T."/>
            <person name="Shea T.P."/>
            <person name="Kurbessoian T."/>
            <person name="Berby B."/>
            <person name="Fontaine J."/>
            <person name="Livny J."/>
            <person name="Gnirke A."/>
            <person name="Stajich J.E."/>
            <person name="Cuomo C.A."/>
        </authorList>
    </citation>
    <scope>NUCLEOTIDE SEQUENCE [LARGE SCALE GENOMIC DNA]</scope>
    <source>
        <strain evidence="1">CBS 291.66</strain>
    </source>
</reference>
<dbReference type="Proteomes" id="UP001234581">
    <property type="component" value="Unassembled WGS sequence"/>
</dbReference>
<dbReference type="InterPro" id="IPR032675">
    <property type="entry name" value="LRR_dom_sf"/>
</dbReference>
<dbReference type="Gene3D" id="3.80.10.10">
    <property type="entry name" value="Ribonuclease Inhibitor"/>
    <property type="match status" value="2"/>
</dbReference>
<sequence length="685" mass="78071">MTAVENIDWTQLLNNISLTAQHGNDGNRIATANGAFKRTVEQLVQVLNDRARLFANSAQFDAALRDAAAIRTILPGSGFGYLTTGDVQCQQGRYAAAIAMYDQGLAAVPESDQYYQQLQQHRSVAVANSNKRVDYISQLPLDIVITNIIPRVDPKFHSDFLCEYLYVSRTWKERFLQQPNGLDFDFGEETETFKRGHDQLVRFAPYVQKLHGNVFDDAELEDLFSRGRFSNLKNMNICCNDTTLRRPLVNGLRLIADSLTHLAIYLSPSIQLRDILESCPNLESLLTMRVDAVMPSSPSSRYPKMKSLALYNLSDPDLTHANMVDVLSRFPFLLSLEIHYTPESSILPILREHCPYLQRLYFGARNYLLDNMDFQPNRKGVRWAYLGGGDDYDYMQDDLIKFLHQHRKTLETFDIGAEINADNPSLEISNGEIVDAGDYDPWAASAAEVIQEEDDASDTAFMRLTDIRFSDHDYPSAEAFIIWLILKAPNLNAIHLPESHILPRIAYVMTKAKRLSKLEIFQKMRYHDHNGIKQFLEHHVGLGDQSTLEKMIIHVDTQMFHVSWLPLIFKLRCLKDLNILVNTISEECLSAWEEIGQGCPALEELTLGMDGAEFVEGFMEPLRHLQKLKCIRIRAQVLPTPDFAILVTIPSLEWIYLHCNVPDFMVRVLRAGNAKLIVEKPEDDE</sequence>
<dbReference type="Gene3D" id="1.25.40.10">
    <property type="entry name" value="Tetratricopeptide repeat domain"/>
    <property type="match status" value="1"/>
</dbReference>
<dbReference type="SUPFAM" id="SSF52047">
    <property type="entry name" value="RNI-like"/>
    <property type="match status" value="1"/>
</dbReference>
<dbReference type="AlphaFoldDB" id="A0AAD7UUH6"/>
<name>A0AAD7UUH6_9FUNG</name>
<evidence type="ECO:0000313" key="2">
    <source>
        <dbReference type="Proteomes" id="UP001234581"/>
    </source>
</evidence>
<evidence type="ECO:0008006" key="3">
    <source>
        <dbReference type="Google" id="ProtNLM"/>
    </source>
</evidence>
<dbReference type="SUPFAM" id="SSF48452">
    <property type="entry name" value="TPR-like"/>
    <property type="match status" value="1"/>
</dbReference>
<organism evidence="1 2">
    <name type="scientific">Lichtheimia ornata</name>
    <dbReference type="NCBI Taxonomy" id="688661"/>
    <lineage>
        <taxon>Eukaryota</taxon>
        <taxon>Fungi</taxon>
        <taxon>Fungi incertae sedis</taxon>
        <taxon>Mucoromycota</taxon>
        <taxon>Mucoromycotina</taxon>
        <taxon>Mucoromycetes</taxon>
        <taxon>Mucorales</taxon>
        <taxon>Lichtheimiaceae</taxon>
        <taxon>Lichtheimia</taxon>
    </lineage>
</organism>
<protein>
    <recommendedName>
        <fullName evidence="3">F-box domain-containing protein</fullName>
    </recommendedName>
</protein>
<proteinExistence type="predicted"/>
<evidence type="ECO:0000313" key="1">
    <source>
        <dbReference type="EMBL" id="KAJ8652710.1"/>
    </source>
</evidence>
<keyword evidence="2" id="KW-1185">Reference proteome</keyword>
<dbReference type="InterPro" id="IPR011990">
    <property type="entry name" value="TPR-like_helical_dom_sf"/>
</dbReference>
<gene>
    <name evidence="1" type="ORF">O0I10_011655</name>
</gene>
<dbReference type="GeneID" id="83219055"/>
<comment type="caution">
    <text evidence="1">The sequence shown here is derived from an EMBL/GenBank/DDBJ whole genome shotgun (WGS) entry which is preliminary data.</text>
</comment>
<dbReference type="RefSeq" id="XP_058337624.1">
    <property type="nucleotide sequence ID" value="XM_058491619.1"/>
</dbReference>
<accession>A0AAD7UUH6</accession>
<dbReference type="EMBL" id="JARTCD010000096">
    <property type="protein sequence ID" value="KAJ8652710.1"/>
    <property type="molecule type" value="Genomic_DNA"/>
</dbReference>